<dbReference type="PANTHER" id="PTHR37185:SF3">
    <property type="entry name" value="MEMBRANE PROTEIN"/>
    <property type="match status" value="1"/>
</dbReference>
<dbReference type="OrthoDB" id="10337374at2759"/>
<feature type="transmembrane region" description="Helical" evidence="1">
    <location>
        <begin position="224"/>
        <end position="246"/>
    </location>
</feature>
<evidence type="ECO:0000313" key="3">
    <source>
        <dbReference type="Proteomes" id="UP001061958"/>
    </source>
</evidence>
<dbReference type="Proteomes" id="UP001061958">
    <property type="component" value="Unassembled WGS sequence"/>
</dbReference>
<feature type="transmembrane region" description="Helical" evidence="1">
    <location>
        <begin position="288"/>
        <end position="321"/>
    </location>
</feature>
<reference evidence="2" key="2">
    <citation type="submission" date="2022-01" db="EMBL/GenBank/DDBJ databases">
        <authorList>
            <person name="Hirooka S."/>
            <person name="Miyagishima S.Y."/>
        </authorList>
    </citation>
    <scope>NUCLEOTIDE SEQUENCE</scope>
    <source>
        <strain evidence="2">NBRC 102759</strain>
    </source>
</reference>
<keyword evidence="3" id="KW-1185">Reference proteome</keyword>
<dbReference type="PANTHER" id="PTHR37185">
    <property type="entry name" value="MEMBRANE PROTEIN"/>
    <property type="match status" value="1"/>
</dbReference>
<proteinExistence type="predicted"/>
<reference evidence="2" key="1">
    <citation type="journal article" date="2022" name="Proc. Natl. Acad. Sci. U.S.A.">
        <title>Life cycle and functional genomics of the unicellular red alga Galdieria for elucidating algal and plant evolution and industrial use.</title>
        <authorList>
            <person name="Hirooka S."/>
            <person name="Itabashi T."/>
            <person name="Ichinose T.M."/>
            <person name="Onuma R."/>
            <person name="Fujiwara T."/>
            <person name="Yamashita S."/>
            <person name="Jong L.W."/>
            <person name="Tomita R."/>
            <person name="Iwane A.H."/>
            <person name="Miyagishima S.Y."/>
        </authorList>
    </citation>
    <scope>NUCLEOTIDE SEQUENCE</scope>
    <source>
        <strain evidence="2">NBRC 102759</strain>
    </source>
</reference>
<dbReference type="EMBL" id="BQMJ01000047">
    <property type="protein sequence ID" value="GJQ13783.1"/>
    <property type="molecule type" value="Genomic_DNA"/>
</dbReference>
<accession>A0A9C7PZI6</accession>
<dbReference type="Pfam" id="PF09991">
    <property type="entry name" value="DUF2232"/>
    <property type="match status" value="1"/>
</dbReference>
<keyword evidence="1" id="KW-1133">Transmembrane helix</keyword>
<keyword evidence="1" id="KW-0812">Transmembrane</keyword>
<protein>
    <submittedName>
        <fullName evidence="2">Uncharacterized protein</fullName>
    </submittedName>
</protein>
<organism evidence="2 3">
    <name type="scientific">Galdieria partita</name>
    <dbReference type="NCBI Taxonomy" id="83374"/>
    <lineage>
        <taxon>Eukaryota</taxon>
        <taxon>Rhodophyta</taxon>
        <taxon>Bangiophyceae</taxon>
        <taxon>Galdieriales</taxon>
        <taxon>Galdieriaceae</taxon>
        <taxon>Galdieria</taxon>
    </lineage>
</organism>
<dbReference type="InterPro" id="IPR018710">
    <property type="entry name" value="DUF2232"/>
</dbReference>
<comment type="caution">
    <text evidence="2">The sequence shown here is derived from an EMBL/GenBank/DDBJ whole genome shotgun (WGS) entry which is preliminary data.</text>
</comment>
<sequence>MFTNSVILVIDSIWMVRVPCFYTRPTLYIIFCPKYPFHKVSIQRFGFYVSRCCVEPDGLRTRGEEVDKRRREWILQRRELRNTIDEEQWNQLIWKFEQRARITGQSDHFQSENGYSLGDIDETKLGKRASPPLSIAPPVIETGLCVAAVRTFLFVSRVARWKDFFSIAGPIPIVYISLRWGPRYSCLALCLLICFFVLRPGPLYCLQYTLTQGLAIGVLTHTMWWQWNWFFCILSSATAYLFGIIFEISLTSFVLGKNTWTLITQQSVQLFIRWFPFVRSQMNNSSGFWVKVAILVFLFIHSLVHVVSVYIPCTLFLSAVAVRMNLLSRKPSLLPGLQKLVDQLDKSGDRHL</sequence>
<keyword evidence="1" id="KW-0472">Membrane</keyword>
<feature type="transmembrane region" description="Helical" evidence="1">
    <location>
        <begin position="184"/>
        <end position="204"/>
    </location>
</feature>
<gene>
    <name evidence="2" type="ORF">GpartN1_g5574.t1</name>
</gene>
<name>A0A9C7PZI6_9RHOD</name>
<evidence type="ECO:0000256" key="1">
    <source>
        <dbReference type="SAM" id="Phobius"/>
    </source>
</evidence>
<evidence type="ECO:0000313" key="2">
    <source>
        <dbReference type="EMBL" id="GJQ13783.1"/>
    </source>
</evidence>
<dbReference type="AlphaFoldDB" id="A0A9C7PZI6"/>